<reference evidence="1 2" key="1">
    <citation type="submission" date="2018-09" db="EMBL/GenBank/DDBJ databases">
        <authorList>
            <person name="Wang F."/>
        </authorList>
    </citation>
    <scope>NUCLEOTIDE SEQUENCE [LARGE SCALE GENOMIC DNA]</scope>
    <source>
        <strain evidence="1 2">PLHSC7-2</strain>
    </source>
</reference>
<accession>A0A418Y987</accession>
<gene>
    <name evidence="1" type="ORF">D1Z90_20265</name>
</gene>
<sequence>MSINDGETLYRYASPNILPEDQDELPLSIFNDPEMSCDWMKYQENPEASAQVAHGRNMVISITVCDEIRNPRNPKREGEVVSAWAQQFLHDPVAEVANDPFTPNESHSLIKGKKKGAVTTAIRKNSTFRVV</sequence>
<comment type="caution">
    <text evidence="1">The sequence shown here is derived from an EMBL/GenBank/DDBJ whole genome shotgun (WGS) entry which is preliminary data.</text>
</comment>
<dbReference type="Proteomes" id="UP000283255">
    <property type="component" value="Unassembled WGS sequence"/>
</dbReference>
<dbReference type="OrthoDB" id="7060904at2"/>
<dbReference type="AlphaFoldDB" id="A0A418Y987"/>
<evidence type="ECO:0000313" key="1">
    <source>
        <dbReference type="EMBL" id="RJG36724.1"/>
    </source>
</evidence>
<name>A0A418Y987_9GAMM</name>
<proteinExistence type="predicted"/>
<organism evidence="1 2">
    <name type="scientific">Motilimonas pumila</name>
    <dbReference type="NCBI Taxonomy" id="2303987"/>
    <lineage>
        <taxon>Bacteria</taxon>
        <taxon>Pseudomonadati</taxon>
        <taxon>Pseudomonadota</taxon>
        <taxon>Gammaproteobacteria</taxon>
        <taxon>Alteromonadales</taxon>
        <taxon>Alteromonadales genera incertae sedis</taxon>
        <taxon>Motilimonas</taxon>
    </lineage>
</organism>
<keyword evidence="2" id="KW-1185">Reference proteome</keyword>
<protein>
    <submittedName>
        <fullName evidence="1">Uncharacterized protein</fullName>
    </submittedName>
</protein>
<dbReference type="RefSeq" id="WP_119912590.1">
    <property type="nucleotide sequence ID" value="NZ_QZCH01000070.1"/>
</dbReference>
<evidence type="ECO:0000313" key="2">
    <source>
        <dbReference type="Proteomes" id="UP000283255"/>
    </source>
</evidence>
<reference evidence="1 2" key="2">
    <citation type="submission" date="2019-01" db="EMBL/GenBank/DDBJ databases">
        <title>Motilimonas pumilus sp. nov., isolated from the gut of sea cucumber (Apostichopus japonicus).</title>
        <authorList>
            <person name="Wang F.-Q."/>
            <person name="Ren L.-H."/>
            <person name="Lin Y.-W."/>
            <person name="Sun G.-H."/>
            <person name="Du Z.-J."/>
            <person name="Zhao J.-X."/>
            <person name="Liu X.-J."/>
            <person name="Liu L.-J."/>
        </authorList>
    </citation>
    <scope>NUCLEOTIDE SEQUENCE [LARGE SCALE GENOMIC DNA]</scope>
    <source>
        <strain evidence="1 2">PLHSC7-2</strain>
    </source>
</reference>
<dbReference type="EMBL" id="QZCH01000070">
    <property type="protein sequence ID" value="RJG36724.1"/>
    <property type="molecule type" value="Genomic_DNA"/>
</dbReference>